<keyword evidence="1" id="KW-0812">Transmembrane</keyword>
<evidence type="ECO:0000256" key="1">
    <source>
        <dbReference type="SAM" id="Phobius"/>
    </source>
</evidence>
<dbReference type="EMBL" id="JANDBC010000001">
    <property type="protein sequence ID" value="MCP9291256.1"/>
    <property type="molecule type" value="Genomic_DNA"/>
</dbReference>
<keyword evidence="3" id="KW-1185">Reference proteome</keyword>
<feature type="transmembrane region" description="Helical" evidence="1">
    <location>
        <begin position="20"/>
        <end position="46"/>
    </location>
</feature>
<feature type="transmembrane region" description="Helical" evidence="1">
    <location>
        <begin position="173"/>
        <end position="195"/>
    </location>
</feature>
<feature type="transmembrane region" description="Helical" evidence="1">
    <location>
        <begin position="379"/>
        <end position="402"/>
    </location>
</feature>
<organism evidence="2 3">
    <name type="scientific">Gracilimonas sediminicola</name>
    <dbReference type="NCBI Taxonomy" id="2952158"/>
    <lineage>
        <taxon>Bacteria</taxon>
        <taxon>Pseudomonadati</taxon>
        <taxon>Balneolota</taxon>
        <taxon>Balneolia</taxon>
        <taxon>Balneolales</taxon>
        <taxon>Balneolaceae</taxon>
        <taxon>Gracilimonas</taxon>
    </lineage>
</organism>
<dbReference type="AlphaFoldDB" id="A0A9X2L2Q9"/>
<feature type="transmembrane region" description="Helical" evidence="1">
    <location>
        <begin position="476"/>
        <end position="494"/>
    </location>
</feature>
<protein>
    <submittedName>
        <fullName evidence="2">Uncharacterized protein</fullName>
    </submittedName>
</protein>
<keyword evidence="1" id="KW-0472">Membrane</keyword>
<reference evidence="2" key="1">
    <citation type="submission" date="2022-06" db="EMBL/GenBank/DDBJ databases">
        <title>Gracilimonas sp. CAU 1638 isolated from sea sediment.</title>
        <authorList>
            <person name="Kim W."/>
        </authorList>
    </citation>
    <scope>NUCLEOTIDE SEQUENCE</scope>
    <source>
        <strain evidence="2">CAU 1638</strain>
    </source>
</reference>
<name>A0A9X2L2Q9_9BACT</name>
<comment type="caution">
    <text evidence="2">The sequence shown here is derived from an EMBL/GenBank/DDBJ whole genome shotgun (WGS) entry which is preliminary data.</text>
</comment>
<sequence>MFYRLLTLNWRIFISNLNRFQLLLTIGYILFLGIMLVNLAGTAIVVVLMDSDPWMQMQLPWLTPDIYSFILLVFANAYWVMHFSFTNMRLMNIEENRKLLGFGFPLKRLAKYLTIIGFCHPVNIIYNLTWLVFLLIQVHAAYQVPVAIAAVALNYVLIYSVKHRFIRVVEKRFIAVVIGFFVLVFGLFQLVSLFASNSTKIFAELLPQVETVNAFLSWLPGGMLIQTVTEDYGWMNALTILFFAIVLIGLTVVDHFNKTKEGLLNPGLKKAEEESSKLWTILRKVLGRNAGKYYFYVMKHPYNRLQVLTLTIIPIVYVPLLLNVDYEVAKTILIPTILAGIPVALLAMGMANMYGYENREFLLHLQFPINLEKQLKERFLGVIVLPLLVFYLITLFELLVIPEIGSPLQIFVANTFFFLMFMLLFVWSSYFQYQKATYSSFSYKHPIIPQKVTFAISFLIFSMGYLVFVPLNGLEWYRLTIMGTVIVIMGIYLWRHMDVLVNLFKNRVLMRLWSEL</sequence>
<keyword evidence="1" id="KW-1133">Transmembrane helix</keyword>
<proteinExistence type="predicted"/>
<evidence type="ECO:0000313" key="2">
    <source>
        <dbReference type="EMBL" id="MCP9291256.1"/>
    </source>
</evidence>
<accession>A0A9X2L2Q9</accession>
<evidence type="ECO:0000313" key="3">
    <source>
        <dbReference type="Proteomes" id="UP001139125"/>
    </source>
</evidence>
<feature type="transmembrane region" description="Helical" evidence="1">
    <location>
        <begin position="142"/>
        <end position="161"/>
    </location>
</feature>
<feature type="transmembrane region" description="Helical" evidence="1">
    <location>
        <begin position="452"/>
        <end position="470"/>
    </location>
</feature>
<dbReference type="RefSeq" id="WP_255134039.1">
    <property type="nucleotide sequence ID" value="NZ_JANDBC010000001.1"/>
</dbReference>
<gene>
    <name evidence="2" type="ORF">NM125_06645</name>
</gene>
<feature type="transmembrane region" description="Helical" evidence="1">
    <location>
        <begin position="109"/>
        <end position="136"/>
    </location>
</feature>
<feature type="transmembrane region" description="Helical" evidence="1">
    <location>
        <begin position="332"/>
        <end position="354"/>
    </location>
</feature>
<feature type="transmembrane region" description="Helical" evidence="1">
    <location>
        <begin position="408"/>
        <end position="431"/>
    </location>
</feature>
<feature type="transmembrane region" description="Helical" evidence="1">
    <location>
        <begin position="302"/>
        <end position="320"/>
    </location>
</feature>
<dbReference type="Proteomes" id="UP001139125">
    <property type="component" value="Unassembled WGS sequence"/>
</dbReference>
<feature type="transmembrane region" description="Helical" evidence="1">
    <location>
        <begin position="66"/>
        <end position="88"/>
    </location>
</feature>
<feature type="transmembrane region" description="Helical" evidence="1">
    <location>
        <begin position="232"/>
        <end position="253"/>
    </location>
</feature>